<name>A0A4P7NE25_PYROR</name>
<organism evidence="3 4">
    <name type="scientific">Pyricularia oryzae</name>
    <name type="common">Rice blast fungus</name>
    <name type="synonym">Magnaporthe oryzae</name>
    <dbReference type="NCBI Taxonomy" id="318829"/>
    <lineage>
        <taxon>Eukaryota</taxon>
        <taxon>Fungi</taxon>
        <taxon>Dikarya</taxon>
        <taxon>Ascomycota</taxon>
        <taxon>Pezizomycotina</taxon>
        <taxon>Sordariomycetes</taxon>
        <taxon>Sordariomycetidae</taxon>
        <taxon>Magnaporthales</taxon>
        <taxon>Pyriculariaceae</taxon>
        <taxon>Pyricularia</taxon>
    </lineage>
</organism>
<evidence type="ECO:0000313" key="4">
    <source>
        <dbReference type="Proteomes" id="UP000294847"/>
    </source>
</evidence>
<feature type="compositionally biased region" description="Polar residues" evidence="1">
    <location>
        <begin position="169"/>
        <end position="179"/>
    </location>
</feature>
<evidence type="ECO:0000256" key="2">
    <source>
        <dbReference type="SAM" id="SignalP"/>
    </source>
</evidence>
<sequence>MRPISFALMASLLHTVVPAPTPEPMPEPMWVGPVELTPSICISLVALGVTCTNMIHNLGKAQVDNVKEAHRISMLNVEQNIGCIKNLDPGNHVATELQRKVRDIRESTAQAGRYSSGPPLLPYKGKLVAAYEQHCDELMRLNEQAKSELNRLQGHSSPRGSHDAELGRPSSSDYLTPQTSLSSNPGSGRSGGSKEGGWINAVKNGGSFTWPGTGSRKHSEGLLPQRK</sequence>
<feature type="region of interest" description="Disordered" evidence="1">
    <location>
        <begin position="148"/>
        <end position="227"/>
    </location>
</feature>
<dbReference type="EMBL" id="CP034206">
    <property type="protein sequence ID" value="QBZ59924.1"/>
    <property type="molecule type" value="Genomic_DNA"/>
</dbReference>
<proteinExistence type="predicted"/>
<dbReference type="AlphaFoldDB" id="A0A4P7NE25"/>
<feature type="signal peptide" evidence="2">
    <location>
        <begin position="1"/>
        <end position="18"/>
    </location>
</feature>
<feature type="chain" id="PRO_5043534440" evidence="2">
    <location>
        <begin position="19"/>
        <end position="227"/>
    </location>
</feature>
<accession>A0A4P7NE25</accession>
<evidence type="ECO:0000256" key="1">
    <source>
        <dbReference type="SAM" id="MobiDB-lite"/>
    </source>
</evidence>
<keyword evidence="2" id="KW-0732">Signal</keyword>
<gene>
    <name evidence="3" type="ORF">PoMZ_04892</name>
</gene>
<dbReference type="Proteomes" id="UP000294847">
    <property type="component" value="Chromosome 3"/>
</dbReference>
<protein>
    <submittedName>
        <fullName evidence="3">Uncharacterized protein</fullName>
    </submittedName>
</protein>
<reference evidence="3 4" key="1">
    <citation type="journal article" date="2019" name="Mol. Biol. Evol.">
        <title>Blast fungal genomes show frequent chromosomal changes, gene gains and losses, and effector gene turnover.</title>
        <authorList>
            <person name="Gomez Luciano L.B."/>
            <person name="Jason Tsai I."/>
            <person name="Chuma I."/>
            <person name="Tosa Y."/>
            <person name="Chen Y.H."/>
            <person name="Li J.Y."/>
            <person name="Li M.Y."/>
            <person name="Jade Lu M.Y."/>
            <person name="Nakayashiki H."/>
            <person name="Li W.H."/>
        </authorList>
    </citation>
    <scope>NUCLEOTIDE SEQUENCE [LARGE SCALE GENOMIC DNA]</scope>
    <source>
        <strain evidence="3">MZ5-1-6</strain>
    </source>
</reference>
<evidence type="ECO:0000313" key="3">
    <source>
        <dbReference type="EMBL" id="QBZ59924.1"/>
    </source>
</evidence>